<feature type="transmembrane region" description="Helical" evidence="1">
    <location>
        <begin position="6"/>
        <end position="23"/>
    </location>
</feature>
<name>E6UI78_RUMA7</name>
<keyword evidence="1" id="KW-0472">Membrane</keyword>
<sequence length="365" mass="40678">MLLWIVLFVAAGLGALLALVYLVTRFHKFGFMQKLAENHKGLSWALSVLPVGVLGGTAMINVYISVIVTLHLALIWALCDLVTFIHRKRRHSWSSRYMTGVAAIAITAVYMGAGWFFAHHVFETDYRLKTDKNLEGSPLRVALFADSHIGVTFDGEGLAKEIALLDEQDPDIILIAGDFVDDDTKRVDMVRACKALGETKARYGVVYADGNHDKGYGNSRDFTIDELYAELEKNGVKILRDEVFSAEGFNIIGRKDYHETDRLSAEKLMEKADNEKYTIMLDHQPRDYEAEAASEVDLVLSGHTHGGHIFPSGLVGLAMGFNDRVYGKEVRKDTTFIVTSGISGWAIPFKTGCISEYVIIDIYDR</sequence>
<evidence type="ECO:0000313" key="3">
    <source>
        <dbReference type="EMBL" id="ADU22139.1"/>
    </source>
</evidence>
<proteinExistence type="predicted"/>
<keyword evidence="1" id="KW-0812">Transmembrane</keyword>
<dbReference type="KEGG" id="ral:Rumal_1639"/>
<dbReference type="GO" id="GO:0016787">
    <property type="term" value="F:hydrolase activity"/>
    <property type="evidence" value="ECO:0007669"/>
    <property type="project" value="InterPro"/>
</dbReference>
<dbReference type="RefSeq" id="WP_013498304.1">
    <property type="nucleotide sequence ID" value="NC_014833.1"/>
</dbReference>
<reference evidence="3 4" key="1">
    <citation type="journal article" date="2011" name="J. Bacteriol.">
        <title>Complete genome of the cellulolytic ruminal bacterium Ruminococcus albus 7.</title>
        <authorList>
            <person name="Suen G."/>
            <person name="Stevenson D.M."/>
            <person name="Bruce D.C."/>
            <person name="Chertkov O."/>
            <person name="Copeland A."/>
            <person name="Cheng J.F."/>
            <person name="Detter C."/>
            <person name="Detter J.C."/>
            <person name="Goodwin L.A."/>
            <person name="Han C.S."/>
            <person name="Hauser L.J."/>
            <person name="Ivanova N.N."/>
            <person name="Kyrpides N.C."/>
            <person name="Land M.L."/>
            <person name="Lapidus A."/>
            <person name="Lucas S."/>
            <person name="Ovchinnikova G."/>
            <person name="Pitluck S."/>
            <person name="Tapia R."/>
            <person name="Woyke T."/>
            <person name="Boyum J."/>
            <person name="Mead D."/>
            <person name="Weimer P.J."/>
        </authorList>
    </citation>
    <scope>NUCLEOTIDE SEQUENCE [LARGE SCALE GENOMIC DNA]</scope>
    <source>
        <strain evidence="4">ATCC 27210 / DSM 20455 / JCM 14654 / NCDO 2250 / 7</strain>
    </source>
</reference>
<evidence type="ECO:0000313" key="4">
    <source>
        <dbReference type="Proteomes" id="UP000006919"/>
    </source>
</evidence>
<dbReference type="InterPro" id="IPR029052">
    <property type="entry name" value="Metallo-depent_PP-like"/>
</dbReference>
<dbReference type="PANTHER" id="PTHR31302:SF0">
    <property type="entry name" value="TRANSMEMBRANE PROTEIN WITH METALLOPHOSPHOESTERASE DOMAIN"/>
    <property type="match status" value="1"/>
</dbReference>
<dbReference type="Proteomes" id="UP000006919">
    <property type="component" value="Chromosome"/>
</dbReference>
<dbReference type="PANTHER" id="PTHR31302">
    <property type="entry name" value="TRANSMEMBRANE PROTEIN WITH METALLOPHOSPHOESTERASE DOMAIN-RELATED"/>
    <property type="match status" value="1"/>
</dbReference>
<keyword evidence="1" id="KW-1133">Transmembrane helix</keyword>
<dbReference type="Pfam" id="PF00149">
    <property type="entry name" value="Metallophos"/>
    <property type="match status" value="1"/>
</dbReference>
<evidence type="ECO:0000259" key="2">
    <source>
        <dbReference type="Pfam" id="PF00149"/>
    </source>
</evidence>
<dbReference type="eggNOG" id="COG1408">
    <property type="taxonomic scope" value="Bacteria"/>
</dbReference>
<dbReference type="HOGENOM" id="CLU_025443_0_0_9"/>
<organism evidence="3 4">
    <name type="scientific">Ruminococcus albus (strain ATCC 27210 / DSM 20455 / JCM 14654 / NCDO 2250 / 7)</name>
    <dbReference type="NCBI Taxonomy" id="697329"/>
    <lineage>
        <taxon>Bacteria</taxon>
        <taxon>Bacillati</taxon>
        <taxon>Bacillota</taxon>
        <taxon>Clostridia</taxon>
        <taxon>Eubacteriales</taxon>
        <taxon>Oscillospiraceae</taxon>
        <taxon>Ruminococcus</taxon>
    </lineage>
</organism>
<dbReference type="AlphaFoldDB" id="E6UI78"/>
<feature type="domain" description="Calcineurin-like phosphoesterase" evidence="2">
    <location>
        <begin position="139"/>
        <end position="306"/>
    </location>
</feature>
<dbReference type="SUPFAM" id="SSF56300">
    <property type="entry name" value="Metallo-dependent phosphatases"/>
    <property type="match status" value="1"/>
</dbReference>
<feature type="transmembrane region" description="Helical" evidence="1">
    <location>
        <begin position="97"/>
        <end position="118"/>
    </location>
</feature>
<dbReference type="EMBL" id="CP002403">
    <property type="protein sequence ID" value="ADU22139.1"/>
    <property type="molecule type" value="Genomic_DNA"/>
</dbReference>
<protein>
    <submittedName>
        <fullName evidence="3">Metallophosphoesterase</fullName>
    </submittedName>
</protein>
<dbReference type="InterPro" id="IPR051158">
    <property type="entry name" value="Metallophosphoesterase_sf"/>
</dbReference>
<accession>E6UI78</accession>
<dbReference type="Gene3D" id="3.60.21.10">
    <property type="match status" value="1"/>
</dbReference>
<dbReference type="InterPro" id="IPR004843">
    <property type="entry name" value="Calcineurin-like_PHP"/>
</dbReference>
<evidence type="ECO:0000256" key="1">
    <source>
        <dbReference type="SAM" id="Phobius"/>
    </source>
</evidence>
<gene>
    <name evidence="3" type="ordered locus">Rumal_1639</name>
</gene>
<feature type="transmembrane region" description="Helical" evidence="1">
    <location>
        <begin position="66"/>
        <end position="85"/>
    </location>
</feature>